<dbReference type="OrthoDB" id="6490365at2759"/>
<proteinExistence type="predicted"/>
<name>A0A9J6GLP0_HAELO</name>
<dbReference type="OMA" id="CEDGRTQ"/>
<protein>
    <submittedName>
        <fullName evidence="1">Uncharacterized protein</fullName>
    </submittedName>
</protein>
<evidence type="ECO:0000313" key="1">
    <source>
        <dbReference type="EMBL" id="KAH9375857.1"/>
    </source>
</evidence>
<comment type="caution">
    <text evidence="1">The sequence shown here is derived from an EMBL/GenBank/DDBJ whole genome shotgun (WGS) entry which is preliminary data.</text>
</comment>
<evidence type="ECO:0000313" key="2">
    <source>
        <dbReference type="Proteomes" id="UP000821853"/>
    </source>
</evidence>
<accession>A0A9J6GLP0</accession>
<keyword evidence="2" id="KW-1185">Reference proteome</keyword>
<organism evidence="1 2">
    <name type="scientific">Haemaphysalis longicornis</name>
    <name type="common">Bush tick</name>
    <dbReference type="NCBI Taxonomy" id="44386"/>
    <lineage>
        <taxon>Eukaryota</taxon>
        <taxon>Metazoa</taxon>
        <taxon>Ecdysozoa</taxon>
        <taxon>Arthropoda</taxon>
        <taxon>Chelicerata</taxon>
        <taxon>Arachnida</taxon>
        <taxon>Acari</taxon>
        <taxon>Parasitiformes</taxon>
        <taxon>Ixodida</taxon>
        <taxon>Ixodoidea</taxon>
        <taxon>Ixodidae</taxon>
        <taxon>Haemaphysalinae</taxon>
        <taxon>Haemaphysalis</taxon>
    </lineage>
</organism>
<sequence length="93" mass="10696">MHSHPELVEELARLEEVDQARAAAMILDGLRSMDGLHEFMRLAGVVRKQVSCHTCEDGRTQLDTLNEHCWRAVRRYLKLHDIKESTTEVLTVV</sequence>
<dbReference type="VEuPathDB" id="VectorBase:HLOH_042047"/>
<dbReference type="AlphaFoldDB" id="A0A9J6GLP0"/>
<dbReference type="EMBL" id="JABSTR010000007">
    <property type="protein sequence ID" value="KAH9375857.1"/>
    <property type="molecule type" value="Genomic_DNA"/>
</dbReference>
<reference evidence="1 2" key="1">
    <citation type="journal article" date="2020" name="Cell">
        <title>Large-Scale Comparative Analyses of Tick Genomes Elucidate Their Genetic Diversity and Vector Capacities.</title>
        <authorList>
            <consortium name="Tick Genome and Microbiome Consortium (TIGMIC)"/>
            <person name="Jia N."/>
            <person name="Wang J."/>
            <person name="Shi W."/>
            <person name="Du L."/>
            <person name="Sun Y."/>
            <person name="Zhan W."/>
            <person name="Jiang J.F."/>
            <person name="Wang Q."/>
            <person name="Zhang B."/>
            <person name="Ji P."/>
            <person name="Bell-Sakyi L."/>
            <person name="Cui X.M."/>
            <person name="Yuan T.T."/>
            <person name="Jiang B.G."/>
            <person name="Yang W.F."/>
            <person name="Lam T.T."/>
            <person name="Chang Q.C."/>
            <person name="Ding S.J."/>
            <person name="Wang X.J."/>
            <person name="Zhu J.G."/>
            <person name="Ruan X.D."/>
            <person name="Zhao L."/>
            <person name="Wei J.T."/>
            <person name="Ye R.Z."/>
            <person name="Que T.C."/>
            <person name="Du C.H."/>
            <person name="Zhou Y.H."/>
            <person name="Cheng J.X."/>
            <person name="Dai P.F."/>
            <person name="Guo W.B."/>
            <person name="Han X.H."/>
            <person name="Huang E.J."/>
            <person name="Li L.F."/>
            <person name="Wei W."/>
            <person name="Gao Y.C."/>
            <person name="Liu J.Z."/>
            <person name="Shao H.Z."/>
            <person name="Wang X."/>
            <person name="Wang C.C."/>
            <person name="Yang T.C."/>
            <person name="Huo Q.B."/>
            <person name="Li W."/>
            <person name="Chen H.Y."/>
            <person name="Chen S.E."/>
            <person name="Zhou L.G."/>
            <person name="Ni X.B."/>
            <person name="Tian J.H."/>
            <person name="Sheng Y."/>
            <person name="Liu T."/>
            <person name="Pan Y.S."/>
            <person name="Xia L.Y."/>
            <person name="Li J."/>
            <person name="Zhao F."/>
            <person name="Cao W.C."/>
        </authorList>
    </citation>
    <scope>NUCLEOTIDE SEQUENCE [LARGE SCALE GENOMIC DNA]</scope>
    <source>
        <strain evidence="1">HaeL-2018</strain>
    </source>
</reference>
<dbReference type="Proteomes" id="UP000821853">
    <property type="component" value="Chromosome 5"/>
</dbReference>
<gene>
    <name evidence="1" type="ORF">HPB48_014559</name>
</gene>